<accession>A0A1Y2E3C7</accession>
<dbReference type="RefSeq" id="XP_040717022.1">
    <property type="nucleotide sequence ID" value="XM_040853863.1"/>
</dbReference>
<gene>
    <name evidence="1" type="ORF">BCR38DRAFT_172356</name>
</gene>
<reference evidence="1 2" key="1">
    <citation type="submission" date="2016-07" db="EMBL/GenBank/DDBJ databases">
        <title>Pervasive Adenine N6-methylation of Active Genes in Fungi.</title>
        <authorList>
            <consortium name="DOE Joint Genome Institute"/>
            <person name="Mondo S.J."/>
            <person name="Dannebaum R.O."/>
            <person name="Kuo R.C."/>
            <person name="Labutti K."/>
            <person name="Haridas S."/>
            <person name="Kuo A."/>
            <person name="Salamov A."/>
            <person name="Ahrendt S.R."/>
            <person name="Lipzen A."/>
            <person name="Sullivan W."/>
            <person name="Andreopoulos W.B."/>
            <person name="Clum A."/>
            <person name="Lindquist E."/>
            <person name="Daum C."/>
            <person name="Ramamoorthy G.K."/>
            <person name="Gryganskyi A."/>
            <person name="Culley D."/>
            <person name="Magnuson J.K."/>
            <person name="James T.Y."/>
            <person name="O'Malley M.A."/>
            <person name="Stajich J.E."/>
            <person name="Spatafora J.W."/>
            <person name="Visel A."/>
            <person name="Grigoriev I.V."/>
        </authorList>
    </citation>
    <scope>NUCLEOTIDE SEQUENCE [LARGE SCALE GENOMIC DNA]</scope>
    <source>
        <strain evidence="1 2">CBS 129021</strain>
    </source>
</reference>
<sequence>MSSMKQILLSMNPTKIFSTLRSMSAARTPTPTTKQPPIILWSSIDNHWMPRGRAQPHPPEQTPPRTLETHPLIDPDEHLTLGFRFQDQKQREYARVLETRLQGLKWGARLPFLYWRHKVMAKQLEDITAQQKRYAPFDEHLQVAKTRTEWRREVLEARIFKEVSPQGKVGAEIERQRAMKEAELDRVLCILAQRSDREAPIAAKPFEEIREEERRGIFTKPWKWSGYMP</sequence>
<name>A0A1Y2E3C7_9PEZI</name>
<evidence type="ECO:0000313" key="1">
    <source>
        <dbReference type="EMBL" id="ORY66058.1"/>
    </source>
</evidence>
<dbReference type="AlphaFoldDB" id="A0A1Y2E3C7"/>
<dbReference type="EMBL" id="MCFJ01000005">
    <property type="protein sequence ID" value="ORY66058.1"/>
    <property type="molecule type" value="Genomic_DNA"/>
</dbReference>
<dbReference type="Proteomes" id="UP000193689">
    <property type="component" value="Unassembled WGS sequence"/>
</dbReference>
<protein>
    <submittedName>
        <fullName evidence="1">Uncharacterized protein</fullName>
    </submittedName>
</protein>
<dbReference type="InParanoid" id="A0A1Y2E3C7"/>
<evidence type="ECO:0000313" key="2">
    <source>
        <dbReference type="Proteomes" id="UP000193689"/>
    </source>
</evidence>
<keyword evidence="2" id="KW-1185">Reference proteome</keyword>
<comment type="caution">
    <text evidence="1">The sequence shown here is derived from an EMBL/GenBank/DDBJ whole genome shotgun (WGS) entry which is preliminary data.</text>
</comment>
<organism evidence="1 2">
    <name type="scientific">Pseudomassariella vexata</name>
    <dbReference type="NCBI Taxonomy" id="1141098"/>
    <lineage>
        <taxon>Eukaryota</taxon>
        <taxon>Fungi</taxon>
        <taxon>Dikarya</taxon>
        <taxon>Ascomycota</taxon>
        <taxon>Pezizomycotina</taxon>
        <taxon>Sordariomycetes</taxon>
        <taxon>Xylariomycetidae</taxon>
        <taxon>Amphisphaeriales</taxon>
        <taxon>Pseudomassariaceae</taxon>
        <taxon>Pseudomassariella</taxon>
    </lineage>
</organism>
<dbReference type="GeneID" id="63770075"/>
<proteinExistence type="predicted"/>